<organism evidence="7 8">
    <name type="scientific">Ditylenchus destructor</name>
    <dbReference type="NCBI Taxonomy" id="166010"/>
    <lineage>
        <taxon>Eukaryota</taxon>
        <taxon>Metazoa</taxon>
        <taxon>Ecdysozoa</taxon>
        <taxon>Nematoda</taxon>
        <taxon>Chromadorea</taxon>
        <taxon>Rhabditida</taxon>
        <taxon>Tylenchina</taxon>
        <taxon>Tylenchomorpha</taxon>
        <taxon>Sphaerularioidea</taxon>
        <taxon>Anguinidae</taxon>
        <taxon>Anguininae</taxon>
        <taxon>Ditylenchus</taxon>
    </lineage>
</organism>
<feature type="binding site" description="axial binding residue" evidence="6">
    <location>
        <position position="281"/>
    </location>
    <ligand>
        <name>heme b</name>
        <dbReference type="ChEBI" id="CHEBI:60344"/>
    </ligand>
    <ligandPart>
        <name>Fe</name>
        <dbReference type="ChEBI" id="CHEBI:18248"/>
    </ligandPart>
</feature>
<keyword evidence="2" id="KW-0964">Secreted</keyword>
<dbReference type="Gene3D" id="1.10.640.10">
    <property type="entry name" value="Haem peroxidase domain superfamily, animal type"/>
    <property type="match status" value="1"/>
</dbReference>
<accession>A0AAD4N5U7</accession>
<protein>
    <submittedName>
        <fullName evidence="7">Heme peroxidase domain-containing protein</fullName>
    </submittedName>
</protein>
<keyword evidence="8" id="KW-1185">Reference proteome</keyword>
<keyword evidence="6" id="KW-0479">Metal-binding</keyword>
<evidence type="ECO:0000256" key="5">
    <source>
        <dbReference type="ARBA" id="ARBA00023180"/>
    </source>
</evidence>
<comment type="subcellular location">
    <subcellularLocation>
        <location evidence="1">Secreted</location>
    </subcellularLocation>
</comment>
<dbReference type="InterPro" id="IPR034824">
    <property type="entry name" value="Peroxidasin_peroxidase"/>
</dbReference>
<dbReference type="GO" id="GO:0020037">
    <property type="term" value="F:heme binding"/>
    <property type="evidence" value="ECO:0007669"/>
    <property type="project" value="InterPro"/>
</dbReference>
<dbReference type="GO" id="GO:0005615">
    <property type="term" value="C:extracellular space"/>
    <property type="evidence" value="ECO:0007669"/>
    <property type="project" value="TreeGrafter"/>
</dbReference>
<evidence type="ECO:0000256" key="4">
    <source>
        <dbReference type="ARBA" id="ARBA00022729"/>
    </source>
</evidence>
<dbReference type="AlphaFoldDB" id="A0AAD4N5U7"/>
<keyword evidence="6" id="KW-0349">Heme</keyword>
<evidence type="ECO:0000256" key="6">
    <source>
        <dbReference type="PIRSR" id="PIRSR619791-2"/>
    </source>
</evidence>
<proteinExistence type="predicted"/>
<dbReference type="PANTHER" id="PTHR11475:SF140">
    <property type="entry name" value="PEROXIDASIN HOMOLOG PXN-2"/>
    <property type="match status" value="1"/>
</dbReference>
<dbReference type="InterPro" id="IPR010255">
    <property type="entry name" value="Haem_peroxidase_sf"/>
</dbReference>
<dbReference type="GO" id="GO:0006979">
    <property type="term" value="P:response to oxidative stress"/>
    <property type="evidence" value="ECO:0007669"/>
    <property type="project" value="InterPro"/>
</dbReference>
<dbReference type="GO" id="GO:0046872">
    <property type="term" value="F:metal ion binding"/>
    <property type="evidence" value="ECO:0007669"/>
    <property type="project" value="UniProtKB-KW"/>
</dbReference>
<evidence type="ECO:0000256" key="1">
    <source>
        <dbReference type="ARBA" id="ARBA00004613"/>
    </source>
</evidence>
<keyword evidence="4" id="KW-0732">Signal</keyword>
<evidence type="ECO:0000256" key="3">
    <source>
        <dbReference type="ARBA" id="ARBA00022559"/>
    </source>
</evidence>
<evidence type="ECO:0000313" key="7">
    <source>
        <dbReference type="EMBL" id="KAI1712439.1"/>
    </source>
</evidence>
<dbReference type="EMBL" id="JAKKPZ010000018">
    <property type="protein sequence ID" value="KAI1712439.1"/>
    <property type="molecule type" value="Genomic_DNA"/>
</dbReference>
<dbReference type="Proteomes" id="UP001201812">
    <property type="component" value="Unassembled WGS sequence"/>
</dbReference>
<dbReference type="SUPFAM" id="SSF48113">
    <property type="entry name" value="Heme-dependent peroxidases"/>
    <property type="match status" value="1"/>
</dbReference>
<comment type="caution">
    <text evidence="7">The sequence shown here is derived from an EMBL/GenBank/DDBJ whole genome shotgun (WGS) entry which is preliminary data.</text>
</comment>
<keyword evidence="5" id="KW-0325">Glycoprotein</keyword>
<keyword evidence="6" id="KW-0408">Iron</keyword>
<reference evidence="7" key="1">
    <citation type="submission" date="2022-01" db="EMBL/GenBank/DDBJ databases">
        <title>Genome Sequence Resource for Two Populations of Ditylenchus destructor, the Migratory Endoparasitic Phytonematode.</title>
        <authorList>
            <person name="Zhang H."/>
            <person name="Lin R."/>
            <person name="Xie B."/>
        </authorList>
    </citation>
    <scope>NUCLEOTIDE SEQUENCE</scope>
    <source>
        <strain evidence="7">BazhouSP</strain>
    </source>
</reference>
<sequence>MELIGTEVITPHNRFSSMLMQWGQFLDHDLDFTATALARQTYSGGAICNKTCENIDPCFNIPLPLDDPRRKTTHGMKYPCIEFERSAAICGSGETSPIFKQVTYREQTNIITSYIDGSGIYGSTEVDAIDLRDLYSDHGLLRFDIVSAAQKPYMPFEKDSAMDCRRNFSVENPIRCFLAGDFRANEQLGLTSMHTVWFREHNRIATKLLEMNPDWDGERIYQETRKILGAMLQHITYAHWLPKVLGQEGYDALIGNYKGYDPEVNPSIANAFATAAFRFGHTLINPKLERLDENFESLPVGPLPLHEAFFAPERLLAEGGVDPLLRGLFASPLKQPITSQLLNKELTERLFHRAHNVSLDLAVMNIQRGRDHGLPGYIEYRKFCNLTVPRNWAELALDVGDQTVMSKLERLYGHVGNIDLWVGGIVEKHLPDALIGATFSCIIADQFRRLRTGDRFWYENAGVFTPLQLNEIKKASLAKILCNNGDAIDRVQPDVFLYVNDNKLMYKKCEMIPGMNLKMWMSCCDDSCSAAPSAEPTETSRLRRSHHLYTPLQTAPVKGCEWNGTKVSLREEWKESCSLCRCQDDEMVWCTSIKDCYD</sequence>
<dbReference type="Pfam" id="PF03098">
    <property type="entry name" value="An_peroxidase"/>
    <property type="match status" value="1"/>
</dbReference>
<dbReference type="PANTHER" id="PTHR11475">
    <property type="entry name" value="OXIDASE/PEROXIDASE"/>
    <property type="match status" value="1"/>
</dbReference>
<dbReference type="InterPro" id="IPR019791">
    <property type="entry name" value="Haem_peroxidase_animal"/>
</dbReference>
<dbReference type="PROSITE" id="PS50292">
    <property type="entry name" value="PEROXIDASE_3"/>
    <property type="match status" value="1"/>
</dbReference>
<keyword evidence="3 7" id="KW-0560">Oxidoreductase</keyword>
<dbReference type="InterPro" id="IPR037120">
    <property type="entry name" value="Haem_peroxidase_sf_animal"/>
</dbReference>
<dbReference type="PRINTS" id="PR00457">
    <property type="entry name" value="ANPEROXIDASE"/>
</dbReference>
<dbReference type="FunFam" id="1.10.640.10:FF:000003">
    <property type="entry name" value="chorion peroxidase"/>
    <property type="match status" value="1"/>
</dbReference>
<dbReference type="CDD" id="cd09826">
    <property type="entry name" value="peroxidasin_like"/>
    <property type="match status" value="1"/>
</dbReference>
<name>A0AAD4N5U7_9BILA</name>
<gene>
    <name evidence="7" type="ORF">DdX_09525</name>
</gene>
<evidence type="ECO:0000313" key="8">
    <source>
        <dbReference type="Proteomes" id="UP001201812"/>
    </source>
</evidence>
<dbReference type="GO" id="GO:0004601">
    <property type="term" value="F:peroxidase activity"/>
    <property type="evidence" value="ECO:0007669"/>
    <property type="project" value="UniProtKB-KW"/>
</dbReference>
<keyword evidence="3 7" id="KW-0575">Peroxidase</keyword>
<evidence type="ECO:0000256" key="2">
    <source>
        <dbReference type="ARBA" id="ARBA00022525"/>
    </source>
</evidence>